<accession>A0ABS8DNJ2</accession>
<evidence type="ECO:0000313" key="3">
    <source>
        <dbReference type="Proteomes" id="UP001319882"/>
    </source>
</evidence>
<feature type="compositionally biased region" description="Basic and acidic residues" evidence="1">
    <location>
        <begin position="72"/>
        <end position="83"/>
    </location>
</feature>
<proteinExistence type="predicted"/>
<evidence type="ECO:0000313" key="2">
    <source>
        <dbReference type="EMBL" id="MCB8887608.1"/>
    </source>
</evidence>
<feature type="region of interest" description="Disordered" evidence="1">
    <location>
        <begin position="53"/>
        <end position="83"/>
    </location>
</feature>
<reference evidence="2 3" key="1">
    <citation type="journal article" date="2021" name="Sci. Rep.">
        <title>Genome analysis of a halophilic bacterium Halomonas malpeensis YU-PRIM-29(T) reveals its exopolysaccharide and pigment producing capabilities.</title>
        <authorList>
            <person name="Athmika"/>
            <person name="Ghate S.D."/>
            <person name="Arun A.B."/>
            <person name="Rao S.S."/>
            <person name="Kumar S.T.A."/>
            <person name="Kandiyil M.K."/>
            <person name="Saptami K."/>
            <person name="Rekha P.D."/>
        </authorList>
    </citation>
    <scope>NUCLEOTIDE SEQUENCE [LARGE SCALE GENOMIC DNA]</scope>
    <source>
        <strain evidence="3">prim 29</strain>
    </source>
</reference>
<protein>
    <submittedName>
        <fullName evidence="2">Uncharacterized protein</fullName>
    </submittedName>
</protein>
<dbReference type="EMBL" id="WHVL01000001">
    <property type="protein sequence ID" value="MCB8887608.1"/>
    <property type="molecule type" value="Genomic_DNA"/>
</dbReference>
<dbReference type="RefSeq" id="WP_227388211.1">
    <property type="nucleotide sequence ID" value="NZ_JBHSCJ010000003.1"/>
</dbReference>
<name>A0ABS8DNJ2_9GAMM</name>
<evidence type="ECO:0000256" key="1">
    <source>
        <dbReference type="SAM" id="MobiDB-lite"/>
    </source>
</evidence>
<dbReference type="Proteomes" id="UP001319882">
    <property type="component" value="Unassembled WGS sequence"/>
</dbReference>
<organism evidence="2 3">
    <name type="scientific">Vreelandella malpeensis</name>
    <dbReference type="NCBI Taxonomy" id="1172368"/>
    <lineage>
        <taxon>Bacteria</taxon>
        <taxon>Pseudomonadati</taxon>
        <taxon>Pseudomonadota</taxon>
        <taxon>Gammaproteobacteria</taxon>
        <taxon>Oceanospirillales</taxon>
        <taxon>Halomonadaceae</taxon>
        <taxon>Vreelandella</taxon>
    </lineage>
</organism>
<sequence>MTRVAKVEPISEDRGDAIIVSGWRVLDVTDMDAPKEVSRHDQEPEAIQAARRFEAETAGEPGSDADDTQDYDASRADSGKPEV</sequence>
<comment type="caution">
    <text evidence="2">The sequence shown here is derived from an EMBL/GenBank/DDBJ whole genome shotgun (WGS) entry which is preliminary data.</text>
</comment>
<keyword evidence="3" id="KW-1185">Reference proteome</keyword>
<gene>
    <name evidence="2" type="ORF">GEV37_00490</name>
</gene>